<dbReference type="PANTHER" id="PTHR46623">
    <property type="entry name" value="CARBOXYMETHYLENEBUTENOLIDASE-RELATED"/>
    <property type="match status" value="1"/>
</dbReference>
<dbReference type="GO" id="GO:0016787">
    <property type="term" value="F:hydrolase activity"/>
    <property type="evidence" value="ECO:0007669"/>
    <property type="project" value="UniProtKB-KW"/>
</dbReference>
<dbReference type="Pfam" id="PF01738">
    <property type="entry name" value="DLH"/>
    <property type="match status" value="1"/>
</dbReference>
<dbReference type="Proteomes" id="UP000544090">
    <property type="component" value="Unassembled WGS sequence"/>
</dbReference>
<dbReference type="AlphaFoldDB" id="A0A7X6HEP2"/>
<evidence type="ECO:0000256" key="1">
    <source>
        <dbReference type="SAM" id="MobiDB-lite"/>
    </source>
</evidence>
<name>A0A7X6HEP2_9MICC</name>
<dbReference type="Gene3D" id="3.40.50.1820">
    <property type="entry name" value="alpha/beta hydrolase"/>
    <property type="match status" value="1"/>
</dbReference>
<evidence type="ECO:0000313" key="4">
    <source>
        <dbReference type="Proteomes" id="UP000544090"/>
    </source>
</evidence>
<organism evidence="3 4">
    <name type="scientific">Arthrobacter mobilis</name>
    <dbReference type="NCBI Taxonomy" id="2724944"/>
    <lineage>
        <taxon>Bacteria</taxon>
        <taxon>Bacillati</taxon>
        <taxon>Actinomycetota</taxon>
        <taxon>Actinomycetes</taxon>
        <taxon>Micrococcales</taxon>
        <taxon>Micrococcaceae</taxon>
        <taxon>Arthrobacter</taxon>
    </lineage>
</organism>
<dbReference type="InterPro" id="IPR051049">
    <property type="entry name" value="Dienelactone_hydrolase-like"/>
</dbReference>
<reference evidence="3 4" key="1">
    <citation type="submission" date="2020-04" db="EMBL/GenBank/DDBJ databases">
        <title>Arthrobacter sp. nov.</title>
        <authorList>
            <person name="Liu S."/>
        </authorList>
    </citation>
    <scope>NUCLEOTIDE SEQUENCE [LARGE SCALE GENOMIC DNA]</scope>
    <source>
        <strain evidence="3 4">E918</strain>
    </source>
</reference>
<dbReference type="InterPro" id="IPR029058">
    <property type="entry name" value="AB_hydrolase_fold"/>
</dbReference>
<protein>
    <submittedName>
        <fullName evidence="3">Dienelactone hydrolase family protein</fullName>
    </submittedName>
</protein>
<keyword evidence="4" id="KW-1185">Reference proteome</keyword>
<accession>A0A7X6HEP2</accession>
<gene>
    <name evidence="3" type="ORF">HGG74_09655</name>
</gene>
<dbReference type="InterPro" id="IPR002925">
    <property type="entry name" value="Dienelactn_hydro"/>
</dbReference>
<proteinExistence type="predicted"/>
<dbReference type="SUPFAM" id="SSF53474">
    <property type="entry name" value="alpha/beta-Hydrolases"/>
    <property type="match status" value="1"/>
</dbReference>
<sequence>MSRRIPLAEQTPHQNLTFPSAGGKAHGYLALPESGKGPGVIVIQEWWGLVDHIRDVTDRLAAEGFVALAPDLYGGRITHDGDEAAEMMSKLPEDEGARLLAGAVDYLLASDAVTSSTVGAIGFCMGGGFVLALAAQQGERVSAAVPFYGVGQGVPESFTGVRAAVQGHYGEQDAFYPADKAHEQAEQIRRESGAEVTYYFYDAPHAFHNDENPAGNYRPAEAKLAWTRAVDFLKDKVR</sequence>
<dbReference type="EMBL" id="JAAZSQ010000007">
    <property type="protein sequence ID" value="NKX54798.1"/>
    <property type="molecule type" value="Genomic_DNA"/>
</dbReference>
<evidence type="ECO:0000259" key="2">
    <source>
        <dbReference type="Pfam" id="PF01738"/>
    </source>
</evidence>
<evidence type="ECO:0000313" key="3">
    <source>
        <dbReference type="EMBL" id="NKX54798.1"/>
    </source>
</evidence>
<dbReference type="PANTHER" id="PTHR46623:SF6">
    <property type="entry name" value="ALPHA_BETA-HYDROLASES SUPERFAMILY PROTEIN"/>
    <property type="match status" value="1"/>
</dbReference>
<feature type="domain" description="Dienelactone hydrolase" evidence="2">
    <location>
        <begin position="27"/>
        <end position="235"/>
    </location>
</feature>
<keyword evidence="3" id="KW-0378">Hydrolase</keyword>
<feature type="region of interest" description="Disordered" evidence="1">
    <location>
        <begin position="1"/>
        <end position="20"/>
    </location>
</feature>
<comment type="caution">
    <text evidence="3">The sequence shown here is derived from an EMBL/GenBank/DDBJ whole genome shotgun (WGS) entry which is preliminary data.</text>
</comment>